<evidence type="ECO:0000256" key="7">
    <source>
        <dbReference type="ARBA" id="ARBA00022767"/>
    </source>
</evidence>
<evidence type="ECO:0000256" key="3">
    <source>
        <dbReference type="ARBA" id="ARBA00022516"/>
    </source>
</evidence>
<dbReference type="OrthoDB" id="823504at2759"/>
<evidence type="ECO:0000256" key="15">
    <source>
        <dbReference type="PIRSR" id="PIRSR619791-2"/>
    </source>
</evidence>
<protein>
    <recommendedName>
        <fullName evidence="18">Heme peroxidase</fullName>
    </recommendedName>
</protein>
<keyword evidence="13" id="KW-0443">Lipid metabolism</keyword>
<evidence type="ECO:0000256" key="8">
    <source>
        <dbReference type="ARBA" id="ARBA00022821"/>
    </source>
</evidence>
<evidence type="ECO:0000256" key="14">
    <source>
        <dbReference type="ARBA" id="ARBA00023160"/>
    </source>
</evidence>
<evidence type="ECO:0000256" key="10">
    <source>
        <dbReference type="ARBA" id="ARBA00022964"/>
    </source>
</evidence>
<dbReference type="STRING" id="93759.A0A1R3H2J4"/>
<dbReference type="GO" id="GO:0016702">
    <property type="term" value="F:oxidoreductase activity, acting on single donors with incorporation of molecular oxygen, incorporation of two atoms of oxygen"/>
    <property type="evidence" value="ECO:0007669"/>
    <property type="project" value="TreeGrafter"/>
</dbReference>
<keyword evidence="3" id="KW-0444">Lipid biosynthesis</keyword>
<evidence type="ECO:0000256" key="9">
    <source>
        <dbReference type="ARBA" id="ARBA00022832"/>
    </source>
</evidence>
<evidence type="ECO:0000256" key="11">
    <source>
        <dbReference type="ARBA" id="ARBA00023002"/>
    </source>
</evidence>
<keyword evidence="6 15" id="KW-0479">Metal-binding</keyword>
<keyword evidence="7" id="KW-0925">Oxylipin biosynthesis</keyword>
<evidence type="ECO:0000313" key="16">
    <source>
        <dbReference type="EMBL" id="OMO64559.1"/>
    </source>
</evidence>
<comment type="cofactor">
    <cofactor evidence="1">
        <name>Ca(2+)</name>
        <dbReference type="ChEBI" id="CHEBI:29108"/>
    </cofactor>
</comment>
<dbReference type="GO" id="GO:0020037">
    <property type="term" value="F:heme binding"/>
    <property type="evidence" value="ECO:0007669"/>
    <property type="project" value="InterPro"/>
</dbReference>
<dbReference type="AlphaFoldDB" id="A0A1R3H2J4"/>
<keyword evidence="5 15" id="KW-0349">Heme</keyword>
<dbReference type="Gene3D" id="1.10.640.10">
    <property type="entry name" value="Haem peroxidase domain superfamily, animal type"/>
    <property type="match status" value="1"/>
</dbReference>
<dbReference type="PANTHER" id="PTHR11903:SF11">
    <property type="entry name" value="ALPHA-DIOXYGENASE 1"/>
    <property type="match status" value="1"/>
</dbReference>
<comment type="cofactor">
    <cofactor evidence="2">
        <name>heme b</name>
        <dbReference type="ChEBI" id="CHEBI:60344"/>
    </cofactor>
</comment>
<dbReference type="GO" id="GO:0006952">
    <property type="term" value="P:defense response"/>
    <property type="evidence" value="ECO:0007669"/>
    <property type="project" value="UniProtKB-KW"/>
</dbReference>
<keyword evidence="4" id="KW-0575">Peroxidase</keyword>
<reference evidence="17" key="1">
    <citation type="submission" date="2013-09" db="EMBL/GenBank/DDBJ databases">
        <title>Corchorus olitorius genome sequencing.</title>
        <authorList>
            <person name="Alam M."/>
            <person name="Haque M.S."/>
            <person name="Islam M.S."/>
            <person name="Emdad E.M."/>
            <person name="Islam M.M."/>
            <person name="Ahmed B."/>
            <person name="Halim A."/>
            <person name="Hossen Q.M.M."/>
            <person name="Hossain M.Z."/>
            <person name="Ahmed R."/>
            <person name="Khan M.M."/>
            <person name="Islam R."/>
            <person name="Rashid M.M."/>
            <person name="Khan S.A."/>
            <person name="Rahman M.S."/>
            <person name="Alam M."/>
            <person name="Yahiya A.S."/>
            <person name="Khan M.S."/>
            <person name="Azam M.S."/>
            <person name="Haque T."/>
            <person name="Lashkar M.Z.H."/>
            <person name="Akhand A.I."/>
            <person name="Morshed G."/>
            <person name="Roy S."/>
            <person name="Uddin K.S."/>
            <person name="Rabeya T."/>
            <person name="Hossain A.S."/>
            <person name="Chowdhury A."/>
            <person name="Snigdha A.R."/>
            <person name="Mortoza M.S."/>
            <person name="Matin S.A."/>
            <person name="Hoque S.M.E."/>
            <person name="Islam M.K."/>
            <person name="Roy D.K."/>
            <person name="Haider R."/>
            <person name="Moosa M.M."/>
            <person name="Elias S.M."/>
            <person name="Hasan A.M."/>
            <person name="Jahan S."/>
            <person name="Shafiuddin M."/>
            <person name="Mahmood N."/>
            <person name="Shommy N.S."/>
        </authorList>
    </citation>
    <scope>NUCLEOTIDE SEQUENCE [LARGE SCALE GENOMIC DNA]</scope>
    <source>
        <strain evidence="17">cv. O-4</strain>
    </source>
</reference>
<dbReference type="PANTHER" id="PTHR11903">
    <property type="entry name" value="PROSTAGLANDIN G/H SYNTHASE"/>
    <property type="match status" value="1"/>
</dbReference>
<dbReference type="InterPro" id="IPR034815">
    <property type="entry name" value="A_dioxygenase"/>
</dbReference>
<dbReference type="EMBL" id="AWUE01020929">
    <property type="protein sequence ID" value="OMO64559.1"/>
    <property type="molecule type" value="Genomic_DNA"/>
</dbReference>
<dbReference type="GO" id="GO:0046872">
    <property type="term" value="F:metal ion binding"/>
    <property type="evidence" value="ECO:0007669"/>
    <property type="project" value="UniProtKB-KW"/>
</dbReference>
<keyword evidence="9" id="KW-0276">Fatty acid metabolism</keyword>
<dbReference type="GO" id="GO:0006633">
    <property type="term" value="P:fatty acid biosynthetic process"/>
    <property type="evidence" value="ECO:0007669"/>
    <property type="project" value="UniProtKB-KW"/>
</dbReference>
<evidence type="ECO:0000256" key="12">
    <source>
        <dbReference type="ARBA" id="ARBA00023004"/>
    </source>
</evidence>
<keyword evidence="8" id="KW-0611">Plant defense</keyword>
<keyword evidence="17" id="KW-1185">Reference proteome</keyword>
<dbReference type="CDD" id="cd09818">
    <property type="entry name" value="PIOX_like"/>
    <property type="match status" value="1"/>
</dbReference>
<evidence type="ECO:0008006" key="18">
    <source>
        <dbReference type="Google" id="ProtNLM"/>
    </source>
</evidence>
<feature type="binding site" description="axial binding residue" evidence="15">
    <location>
        <position position="384"/>
    </location>
    <ligand>
        <name>heme b</name>
        <dbReference type="ChEBI" id="CHEBI:60344"/>
    </ligand>
    <ligandPart>
        <name>Fe</name>
        <dbReference type="ChEBI" id="CHEBI:18248"/>
    </ligandPart>
</feature>
<dbReference type="Proteomes" id="UP000187203">
    <property type="component" value="Unassembled WGS sequence"/>
</dbReference>
<dbReference type="InterPro" id="IPR019791">
    <property type="entry name" value="Haem_peroxidase_animal"/>
</dbReference>
<dbReference type="InterPro" id="IPR037120">
    <property type="entry name" value="Haem_peroxidase_sf_animal"/>
</dbReference>
<keyword evidence="14" id="KW-0275">Fatty acid biosynthesis</keyword>
<dbReference type="GO" id="GO:0031408">
    <property type="term" value="P:oxylipin biosynthetic process"/>
    <property type="evidence" value="ECO:0007669"/>
    <property type="project" value="UniProtKB-KW"/>
</dbReference>
<evidence type="ECO:0000256" key="6">
    <source>
        <dbReference type="ARBA" id="ARBA00022723"/>
    </source>
</evidence>
<dbReference type="InterPro" id="IPR050783">
    <property type="entry name" value="Oxylipin_biosynth_metab"/>
</dbReference>
<organism evidence="16 17">
    <name type="scientific">Corchorus olitorius</name>
    <dbReference type="NCBI Taxonomy" id="93759"/>
    <lineage>
        <taxon>Eukaryota</taxon>
        <taxon>Viridiplantae</taxon>
        <taxon>Streptophyta</taxon>
        <taxon>Embryophyta</taxon>
        <taxon>Tracheophyta</taxon>
        <taxon>Spermatophyta</taxon>
        <taxon>Magnoliopsida</taxon>
        <taxon>eudicotyledons</taxon>
        <taxon>Gunneridae</taxon>
        <taxon>Pentapetalae</taxon>
        <taxon>rosids</taxon>
        <taxon>malvids</taxon>
        <taxon>Malvales</taxon>
        <taxon>Malvaceae</taxon>
        <taxon>Grewioideae</taxon>
        <taxon>Apeibeae</taxon>
        <taxon>Corchorus</taxon>
    </lineage>
</organism>
<gene>
    <name evidence="16" type="ORF">COLO4_32010</name>
</gene>
<evidence type="ECO:0000256" key="4">
    <source>
        <dbReference type="ARBA" id="ARBA00022559"/>
    </source>
</evidence>
<keyword evidence="12 15" id="KW-0408">Iron</keyword>
<keyword evidence="10" id="KW-0223">Dioxygenase</keyword>
<evidence type="ECO:0000256" key="2">
    <source>
        <dbReference type="ARBA" id="ARBA00001970"/>
    </source>
</evidence>
<name>A0A1R3H2J4_9ROSI</name>
<dbReference type="GO" id="GO:0006979">
    <property type="term" value="P:response to oxidative stress"/>
    <property type="evidence" value="ECO:0007669"/>
    <property type="project" value="InterPro"/>
</dbReference>
<dbReference type="InterPro" id="IPR010255">
    <property type="entry name" value="Haem_peroxidase_sf"/>
</dbReference>
<dbReference type="GO" id="GO:0004601">
    <property type="term" value="F:peroxidase activity"/>
    <property type="evidence" value="ECO:0007669"/>
    <property type="project" value="UniProtKB-KW"/>
</dbReference>
<evidence type="ECO:0000313" key="17">
    <source>
        <dbReference type="Proteomes" id="UP000187203"/>
    </source>
</evidence>
<evidence type="ECO:0000256" key="13">
    <source>
        <dbReference type="ARBA" id="ARBA00023098"/>
    </source>
</evidence>
<accession>A0A1R3H2J4</accession>
<keyword evidence="11" id="KW-0560">Oxidoreductase</keyword>
<sequence>MAMALLMSLFIHEDFHEVVSKMSIINAFLFLIVHSVDKLGIWHRLPVFLGVIYLAIRRYLHQEYNLLNIGNSPSGDRVNSGDNYHYRTAKGRCNEPLNEGASSQESFFGRNILPVPQNDKLMKPDPMVVATKLLARRNYKDTGKQLNIISASWIQFMIHDWVDHMEDTKQVELIAPKEVASKCPLTRFRFYKTKEFQTGFNEIKTVTKNIRTPWWDGSVIYGSDETSLEKVRTFIDGKLKIAEDGLLQHDKDGIPIVGDVRNSWAGVSTLQALFIKEHNAICDALKEEYPELTDEELYRYGKLVTSAVIAKIHTIDWTVELLKTDTLLAGMRVNWHGLLGKKFKDRFGHVGGALLGGLVGQRKTFNHGVPYSLTEEFVSLYRMHSLLPDSLHLRNTNVAPGANKSPPLLEKIPMQDLIGHKGEKTLSEIGFTGQIVSMGHQACGALELWNYPSWLRDLIIQDIDGKDRPDHVDLAALDIYRDRERKIARYNQFRRALLLIPISKWEDLTDDKEAIQTLNEVYGDDVEELDLLVGLMAEKKIKGFAISETAFVLFLLMASRRLEADKFFTSNFNEEKYTKKGFEWVNKTESLKDVLDRHYPQITKKWMNSSSAFSVWDSPPNASSFIPLYLRFPSSRSQQQ</sequence>
<evidence type="ECO:0000256" key="1">
    <source>
        <dbReference type="ARBA" id="ARBA00001913"/>
    </source>
</evidence>
<comment type="caution">
    <text evidence="16">The sequence shown here is derived from an EMBL/GenBank/DDBJ whole genome shotgun (WGS) entry which is preliminary data.</text>
</comment>
<dbReference type="PROSITE" id="PS50292">
    <property type="entry name" value="PEROXIDASE_3"/>
    <property type="match status" value="1"/>
</dbReference>
<dbReference type="Pfam" id="PF03098">
    <property type="entry name" value="An_peroxidase"/>
    <property type="match status" value="1"/>
</dbReference>
<proteinExistence type="predicted"/>
<evidence type="ECO:0000256" key="5">
    <source>
        <dbReference type="ARBA" id="ARBA00022617"/>
    </source>
</evidence>
<dbReference type="SUPFAM" id="SSF48113">
    <property type="entry name" value="Heme-dependent peroxidases"/>
    <property type="match status" value="1"/>
</dbReference>